<dbReference type="Proteomes" id="UP001153069">
    <property type="component" value="Unassembled WGS sequence"/>
</dbReference>
<comment type="caution">
    <text evidence="2">The sequence shown here is derived from an EMBL/GenBank/DDBJ whole genome shotgun (WGS) entry which is preliminary data.</text>
</comment>
<feature type="region of interest" description="Disordered" evidence="1">
    <location>
        <begin position="322"/>
        <end position="378"/>
    </location>
</feature>
<dbReference type="EMBL" id="CAICTM010000222">
    <property type="protein sequence ID" value="CAB9505222.1"/>
    <property type="molecule type" value="Genomic_DNA"/>
</dbReference>
<sequence length="421" mass="45379">MSMFTRSILKDPNASSANIAIWKKVCFDDVHIREYAIVLGDNPAVSKGAPLQITWDYHNEDVIDVDIFEQCREPVRRHRKKIVLSARKRAKILLGAGHTVEEIADMTLQCQNSKRQRVESVKEFGKWDFSNLNVNLADFMTGTAEVTGRTLKLVGIDAIGGALQTSGQAVGKASMAVVTGTGKIVMGTGKVAGDVVLGTGKFATDVVVGTGKLGVDVVVGTGKVATDVVVGTVKGTGKVLVGTGRVTTDVVVGTVVGTGTLLKKGTDVVVEGTRKSVKGTLKGIGKAPRRITNIFSQGELIRTADLKDTKDHLKHIDLLEGDEDDDNLEDSNHSAPQQRGRSKKDRRNTELSPPRPGRTTRISSAPVGTNSNNHNSNPLLTAQEDAVMDELAEMEEFMMHLQEMDPEQVKRALGKQSTQAY</sequence>
<name>A0A9N8DM92_9STRA</name>
<proteinExistence type="predicted"/>
<reference evidence="2" key="1">
    <citation type="submission" date="2020-06" db="EMBL/GenBank/DDBJ databases">
        <authorList>
            <consortium name="Plant Systems Biology data submission"/>
        </authorList>
    </citation>
    <scope>NUCLEOTIDE SEQUENCE</scope>
    <source>
        <strain evidence="2">D6</strain>
    </source>
</reference>
<evidence type="ECO:0000256" key="1">
    <source>
        <dbReference type="SAM" id="MobiDB-lite"/>
    </source>
</evidence>
<organism evidence="2 3">
    <name type="scientific">Seminavis robusta</name>
    <dbReference type="NCBI Taxonomy" id="568900"/>
    <lineage>
        <taxon>Eukaryota</taxon>
        <taxon>Sar</taxon>
        <taxon>Stramenopiles</taxon>
        <taxon>Ochrophyta</taxon>
        <taxon>Bacillariophyta</taxon>
        <taxon>Bacillariophyceae</taxon>
        <taxon>Bacillariophycidae</taxon>
        <taxon>Naviculales</taxon>
        <taxon>Naviculaceae</taxon>
        <taxon>Seminavis</taxon>
    </lineage>
</organism>
<feature type="compositionally biased region" description="Polar residues" evidence="1">
    <location>
        <begin position="360"/>
        <end position="378"/>
    </location>
</feature>
<evidence type="ECO:0000313" key="2">
    <source>
        <dbReference type="EMBL" id="CAB9505222.1"/>
    </source>
</evidence>
<gene>
    <name evidence="2" type="ORF">SEMRO_223_G091430.1</name>
</gene>
<protein>
    <submittedName>
        <fullName evidence="2">Uncharacterized protein</fullName>
    </submittedName>
</protein>
<evidence type="ECO:0000313" key="3">
    <source>
        <dbReference type="Proteomes" id="UP001153069"/>
    </source>
</evidence>
<keyword evidence="3" id="KW-1185">Reference proteome</keyword>
<dbReference type="AlphaFoldDB" id="A0A9N8DM92"/>
<accession>A0A9N8DM92</accession>